<sequence length="81" mass="8936">MGRNLFILAATLLLFSLISCGVAYTNIAQQPGSPGDVSLWRTMGLGLFVVSLIIALAAVLSSLFEQAERRAEQTRRDRRRQ</sequence>
<dbReference type="AlphaFoldDB" id="A0A7Y9TGZ1"/>
<dbReference type="Proteomes" id="UP000589520">
    <property type="component" value="Unassembled WGS sequence"/>
</dbReference>
<evidence type="ECO:0000313" key="2">
    <source>
        <dbReference type="EMBL" id="NYF79315.1"/>
    </source>
</evidence>
<dbReference type="PROSITE" id="PS51257">
    <property type="entry name" value="PROKAR_LIPOPROTEIN"/>
    <property type="match status" value="1"/>
</dbReference>
<keyword evidence="3" id="KW-1185">Reference proteome</keyword>
<organism evidence="2 3">
    <name type="scientific">Granulicella arctica</name>
    <dbReference type="NCBI Taxonomy" id="940613"/>
    <lineage>
        <taxon>Bacteria</taxon>
        <taxon>Pseudomonadati</taxon>
        <taxon>Acidobacteriota</taxon>
        <taxon>Terriglobia</taxon>
        <taxon>Terriglobales</taxon>
        <taxon>Acidobacteriaceae</taxon>
        <taxon>Granulicella</taxon>
    </lineage>
</organism>
<evidence type="ECO:0000256" key="1">
    <source>
        <dbReference type="SAM" id="Phobius"/>
    </source>
</evidence>
<evidence type="ECO:0000313" key="3">
    <source>
        <dbReference type="Proteomes" id="UP000589520"/>
    </source>
</evidence>
<comment type="caution">
    <text evidence="2">The sequence shown here is derived from an EMBL/GenBank/DDBJ whole genome shotgun (WGS) entry which is preliminary data.</text>
</comment>
<proteinExistence type="predicted"/>
<keyword evidence="1" id="KW-0472">Membrane</keyword>
<dbReference type="EMBL" id="JACCCW010000001">
    <property type="protein sequence ID" value="NYF79315.1"/>
    <property type="molecule type" value="Genomic_DNA"/>
</dbReference>
<name>A0A7Y9TGZ1_9BACT</name>
<reference evidence="2 3" key="1">
    <citation type="submission" date="2020-07" db="EMBL/GenBank/DDBJ databases">
        <title>Genomic Encyclopedia of Type Strains, Phase IV (KMG-V): Genome sequencing to study the core and pangenomes of soil and plant-associated prokaryotes.</title>
        <authorList>
            <person name="Whitman W."/>
        </authorList>
    </citation>
    <scope>NUCLEOTIDE SEQUENCE [LARGE SCALE GENOMIC DNA]</scope>
    <source>
        <strain evidence="2 3">X4EP2</strain>
    </source>
</reference>
<gene>
    <name evidence="2" type="ORF">HDF17_001602</name>
</gene>
<keyword evidence="1" id="KW-0812">Transmembrane</keyword>
<keyword evidence="1" id="KW-1133">Transmembrane helix</keyword>
<dbReference type="RefSeq" id="WP_179489478.1">
    <property type="nucleotide sequence ID" value="NZ_JACCCW010000001.1"/>
</dbReference>
<protein>
    <submittedName>
        <fullName evidence="2">Uncharacterized protein</fullName>
    </submittedName>
</protein>
<accession>A0A7Y9TGZ1</accession>
<feature type="transmembrane region" description="Helical" evidence="1">
    <location>
        <begin position="39"/>
        <end position="60"/>
    </location>
</feature>